<evidence type="ECO:0000313" key="4">
    <source>
        <dbReference type="Proteomes" id="UP000259030"/>
    </source>
</evidence>
<dbReference type="GO" id="GO:0005886">
    <property type="term" value="C:plasma membrane"/>
    <property type="evidence" value="ECO:0007669"/>
    <property type="project" value="TreeGrafter"/>
</dbReference>
<dbReference type="InterPro" id="IPR050469">
    <property type="entry name" value="Diguanylate_Cyclase"/>
</dbReference>
<dbReference type="AlphaFoldDB" id="A0A221SW78"/>
<dbReference type="PROSITE" id="PS50887">
    <property type="entry name" value="GGDEF"/>
    <property type="match status" value="1"/>
</dbReference>
<evidence type="ECO:0000313" key="3">
    <source>
        <dbReference type="EMBL" id="ASN80893.1"/>
    </source>
</evidence>
<dbReference type="STRING" id="317577.GCA_000419625_02381"/>
<feature type="transmembrane region" description="Helical" evidence="1">
    <location>
        <begin position="56"/>
        <end position="79"/>
    </location>
</feature>
<gene>
    <name evidence="3" type="ORF">DFI_07685</name>
</gene>
<feature type="transmembrane region" description="Helical" evidence="1">
    <location>
        <begin position="91"/>
        <end position="107"/>
    </location>
</feature>
<dbReference type="Proteomes" id="UP000259030">
    <property type="component" value="Chromosome"/>
</dbReference>
<dbReference type="SMART" id="SM00267">
    <property type="entry name" value="GGDEF"/>
    <property type="match status" value="1"/>
</dbReference>
<feature type="transmembrane region" description="Helical" evidence="1">
    <location>
        <begin position="113"/>
        <end position="132"/>
    </location>
</feature>
<dbReference type="Pfam" id="PF00990">
    <property type="entry name" value="GGDEF"/>
    <property type="match status" value="1"/>
</dbReference>
<dbReference type="InterPro" id="IPR043128">
    <property type="entry name" value="Rev_trsase/Diguanyl_cyclase"/>
</dbReference>
<proteinExistence type="predicted"/>
<name>A0A221SW78_9DEIO</name>
<keyword evidence="4" id="KW-1185">Reference proteome</keyword>
<evidence type="ECO:0000259" key="2">
    <source>
        <dbReference type="PROSITE" id="PS50887"/>
    </source>
</evidence>
<keyword evidence="1" id="KW-1133">Transmembrane helix</keyword>
<accession>A0A221SW78</accession>
<dbReference type="EMBL" id="CP021081">
    <property type="protein sequence ID" value="ASN80893.1"/>
    <property type="molecule type" value="Genomic_DNA"/>
</dbReference>
<dbReference type="GO" id="GO:0052621">
    <property type="term" value="F:diguanylate cyclase activity"/>
    <property type="evidence" value="ECO:0007669"/>
    <property type="project" value="TreeGrafter"/>
</dbReference>
<dbReference type="GO" id="GO:1902201">
    <property type="term" value="P:negative regulation of bacterial-type flagellum-dependent cell motility"/>
    <property type="evidence" value="ECO:0007669"/>
    <property type="project" value="TreeGrafter"/>
</dbReference>
<dbReference type="PANTHER" id="PTHR45138:SF9">
    <property type="entry name" value="DIGUANYLATE CYCLASE DGCM-RELATED"/>
    <property type="match status" value="1"/>
</dbReference>
<protein>
    <recommendedName>
        <fullName evidence="2">GGDEF domain-containing protein</fullName>
    </recommendedName>
</protein>
<reference evidence="3 4" key="1">
    <citation type="submission" date="2017-05" db="EMBL/GenBank/DDBJ databases">
        <title>The complete genome sequence of Deinococcus ficus isolated from the rhizosphere of the Ficus religiosa L. in Taiwan.</title>
        <authorList>
            <person name="Wu K.-M."/>
            <person name="Liao T.-L."/>
            <person name="Liu Y.-M."/>
            <person name="Young C.-C."/>
            <person name="Tsai S.-F."/>
        </authorList>
    </citation>
    <scope>NUCLEOTIDE SEQUENCE [LARGE SCALE GENOMIC DNA]</scope>
    <source>
        <strain evidence="3 4">CC-FR2-10</strain>
    </source>
</reference>
<keyword evidence="1" id="KW-0812">Transmembrane</keyword>
<dbReference type="CDD" id="cd01949">
    <property type="entry name" value="GGDEF"/>
    <property type="match status" value="1"/>
</dbReference>
<feature type="domain" description="GGDEF" evidence="2">
    <location>
        <begin position="227"/>
        <end position="355"/>
    </location>
</feature>
<feature type="transmembrane region" description="Helical" evidence="1">
    <location>
        <begin position="139"/>
        <end position="157"/>
    </location>
</feature>
<dbReference type="SUPFAM" id="SSF55073">
    <property type="entry name" value="Nucleotide cyclase"/>
    <property type="match status" value="1"/>
</dbReference>
<dbReference type="InterPro" id="IPR029787">
    <property type="entry name" value="Nucleotide_cyclase"/>
</dbReference>
<dbReference type="PANTHER" id="PTHR45138">
    <property type="entry name" value="REGULATORY COMPONENTS OF SENSORY TRANSDUCTION SYSTEM"/>
    <property type="match status" value="1"/>
</dbReference>
<dbReference type="GO" id="GO:0043709">
    <property type="term" value="P:cell adhesion involved in single-species biofilm formation"/>
    <property type="evidence" value="ECO:0007669"/>
    <property type="project" value="TreeGrafter"/>
</dbReference>
<dbReference type="FunFam" id="3.30.70.270:FF:000001">
    <property type="entry name" value="Diguanylate cyclase domain protein"/>
    <property type="match status" value="1"/>
</dbReference>
<evidence type="ECO:0000256" key="1">
    <source>
        <dbReference type="SAM" id="Phobius"/>
    </source>
</evidence>
<dbReference type="Gene3D" id="3.30.70.270">
    <property type="match status" value="1"/>
</dbReference>
<dbReference type="RefSeq" id="WP_081425658.1">
    <property type="nucleotide sequence ID" value="NZ_CP021081.1"/>
</dbReference>
<feature type="transmembrane region" description="Helical" evidence="1">
    <location>
        <begin position="30"/>
        <end position="50"/>
    </location>
</feature>
<dbReference type="KEGG" id="dfc:DFI_07685"/>
<sequence>MKGRVRALGYGGGVEAPQRQIDANQRRQRGALMVLALLALLVQILTRLYVDRDPTATFVSVPAMVAFGLNGLLVVLAGWPRLPIHHVQRGAVGLVTLWLLLNVAVVAQTQRPITSGLLLHAVIVFLLAFSWLPLRWATVLVGVTYGLLFSGAMQSTVPDVPGLILTGFTIPLAWHLTLHGQEVSTERVRSAALAAIAATDPLTGLCNRRSGEAQLAALAGQWQAAPERLAVILFDLDHFKQINDSLGHRRGDEVLVAVAALLRDLTRPSDVLVRWGGEEFLVALADLSPADAREVGQRVLTVVRTVLPPGIPPVTLSAGLACLSEAVGVTGLVDLADRRLYEAKAAGRNRMVAGP</sequence>
<dbReference type="InterPro" id="IPR000160">
    <property type="entry name" value="GGDEF_dom"/>
</dbReference>
<keyword evidence="1" id="KW-0472">Membrane</keyword>
<dbReference type="NCBIfam" id="TIGR00254">
    <property type="entry name" value="GGDEF"/>
    <property type="match status" value="1"/>
</dbReference>
<organism evidence="3 4">
    <name type="scientific">Deinococcus ficus</name>
    <dbReference type="NCBI Taxonomy" id="317577"/>
    <lineage>
        <taxon>Bacteria</taxon>
        <taxon>Thermotogati</taxon>
        <taxon>Deinococcota</taxon>
        <taxon>Deinococci</taxon>
        <taxon>Deinococcales</taxon>
        <taxon>Deinococcaceae</taxon>
        <taxon>Deinococcus</taxon>
    </lineage>
</organism>